<comment type="caution">
    <text evidence="1">The sequence shown here is derived from an EMBL/GenBank/DDBJ whole genome shotgun (WGS) entry which is preliminary data.</text>
</comment>
<keyword evidence="2" id="KW-1185">Reference proteome</keyword>
<proteinExistence type="predicted"/>
<name>A0ABX0MWB5_9BURK</name>
<dbReference type="RefSeq" id="WP_167241227.1">
    <property type="nucleotide sequence ID" value="NZ_WHJF01000242.1"/>
</dbReference>
<accession>A0ABX0MWB5</accession>
<reference evidence="1 2" key="1">
    <citation type="submission" date="2019-10" db="EMBL/GenBank/DDBJ databases">
        <title>Taxonomy of Antarctic Massilia spp.: description of Massilia rubra sp. nov., Massilia aquatica sp. nov., Massilia mucilaginosa sp. nov., Massilia frigida sp. nov. isolated from streams, lakes and regoliths.</title>
        <authorList>
            <person name="Holochova P."/>
            <person name="Sedlacek I."/>
            <person name="Kralova S."/>
            <person name="Maslanova I."/>
            <person name="Busse H.-J."/>
            <person name="Stankova E."/>
            <person name="Vrbovska V."/>
            <person name="Kovarovic V."/>
            <person name="Bartak M."/>
            <person name="Svec P."/>
            <person name="Pantucek R."/>
        </authorList>
    </citation>
    <scope>NUCLEOTIDE SEQUENCE [LARGE SCALE GENOMIC DNA]</scope>
    <source>
        <strain evidence="1 2">CCM 8694</strain>
    </source>
</reference>
<sequence length="110" mass="12347">MMQGNNPNNRFTVDSTQFYTYKDMLYGINRAERIQQHAISTGQPVNVYISFKYPDFVGGGFPKKTPLFGASDLSRFYDKTPYANFGIDKVTGKVVTAFPVLSKKGVGELF</sequence>
<protein>
    <submittedName>
        <fullName evidence="1">Uncharacterized protein</fullName>
    </submittedName>
</protein>
<organism evidence="1 2">
    <name type="scientific">Massilia genomosp. 1</name>
    <dbReference type="NCBI Taxonomy" id="2609280"/>
    <lineage>
        <taxon>Bacteria</taxon>
        <taxon>Pseudomonadati</taxon>
        <taxon>Pseudomonadota</taxon>
        <taxon>Betaproteobacteria</taxon>
        <taxon>Burkholderiales</taxon>
        <taxon>Oxalobacteraceae</taxon>
        <taxon>Telluria group</taxon>
        <taxon>Massilia</taxon>
    </lineage>
</organism>
<dbReference type="EMBL" id="WHJF01000242">
    <property type="protein sequence ID" value="NHZ67051.1"/>
    <property type="molecule type" value="Genomic_DNA"/>
</dbReference>
<evidence type="ECO:0000313" key="1">
    <source>
        <dbReference type="EMBL" id="NHZ67051.1"/>
    </source>
</evidence>
<evidence type="ECO:0000313" key="2">
    <source>
        <dbReference type="Proteomes" id="UP000610594"/>
    </source>
</evidence>
<gene>
    <name evidence="1" type="ORF">F1735_33120</name>
</gene>
<dbReference type="Proteomes" id="UP000610594">
    <property type="component" value="Unassembled WGS sequence"/>
</dbReference>